<dbReference type="GO" id="GO:0034256">
    <property type="term" value="F:chlorophyll(ide) b reductase activity"/>
    <property type="evidence" value="ECO:0007669"/>
    <property type="project" value="TreeGrafter"/>
</dbReference>
<dbReference type="CDD" id="cd05233">
    <property type="entry name" value="SDR_c"/>
    <property type="match status" value="1"/>
</dbReference>
<dbReference type="PRINTS" id="PR00080">
    <property type="entry name" value="SDRFAMILY"/>
</dbReference>
<protein>
    <submittedName>
        <fullName evidence="3">Uncharacterized protein</fullName>
    </submittedName>
</protein>
<gene>
    <name evidence="3" type="ORF">PPROV_000909100</name>
</gene>
<feature type="compositionally biased region" description="Low complexity" evidence="2">
    <location>
        <begin position="16"/>
        <end position="27"/>
    </location>
</feature>
<proteinExistence type="inferred from homology"/>
<evidence type="ECO:0000313" key="4">
    <source>
        <dbReference type="Proteomes" id="UP000660262"/>
    </source>
</evidence>
<dbReference type="InterPro" id="IPR020904">
    <property type="entry name" value="Sc_DH/Rdtase_CS"/>
</dbReference>
<feature type="region of interest" description="Disordered" evidence="2">
    <location>
        <begin position="1"/>
        <end position="52"/>
    </location>
</feature>
<dbReference type="PANTHER" id="PTHR24314">
    <property type="entry name" value="NON-SPECIFIC LIPID TRANSFER PROTEIN-RELATED"/>
    <property type="match status" value="1"/>
</dbReference>
<evidence type="ECO:0000256" key="1">
    <source>
        <dbReference type="RuleBase" id="RU000363"/>
    </source>
</evidence>
<comment type="similarity">
    <text evidence="1">Belongs to the short-chain dehydrogenases/reductases (SDR) family.</text>
</comment>
<keyword evidence="4" id="KW-1185">Reference proteome</keyword>
<dbReference type="InterPro" id="IPR002347">
    <property type="entry name" value="SDR_fam"/>
</dbReference>
<dbReference type="InterPro" id="IPR052625">
    <property type="entry name" value="Chl_b_Red"/>
</dbReference>
<dbReference type="PROSITE" id="PS00061">
    <property type="entry name" value="ADH_SHORT"/>
    <property type="match status" value="1"/>
</dbReference>
<dbReference type="Gene3D" id="3.40.50.720">
    <property type="entry name" value="NAD(P)-binding Rossmann-like Domain"/>
    <property type="match status" value="1"/>
</dbReference>
<dbReference type="Proteomes" id="UP000660262">
    <property type="component" value="Unassembled WGS sequence"/>
</dbReference>
<name>A0A830HX23_9CHLO</name>
<dbReference type="PANTHER" id="PTHR24314:SF21">
    <property type="entry name" value="CHLOROPHYLL(IDE) B REDUCTASE NYC1, CHLOROPLASTIC-RELATED"/>
    <property type="match status" value="1"/>
</dbReference>
<dbReference type="OrthoDB" id="3592703at2759"/>
<dbReference type="EMBL" id="BNJQ01000029">
    <property type="protein sequence ID" value="GHP10360.1"/>
    <property type="molecule type" value="Genomic_DNA"/>
</dbReference>
<organism evidence="3 4">
    <name type="scientific">Pycnococcus provasolii</name>
    <dbReference type="NCBI Taxonomy" id="41880"/>
    <lineage>
        <taxon>Eukaryota</taxon>
        <taxon>Viridiplantae</taxon>
        <taxon>Chlorophyta</taxon>
        <taxon>Pseudoscourfieldiophyceae</taxon>
        <taxon>Pseudoscourfieldiales</taxon>
        <taxon>Pycnococcaceae</taxon>
        <taxon>Pycnococcus</taxon>
    </lineage>
</organism>
<reference evidence="3" key="1">
    <citation type="submission" date="2020-10" db="EMBL/GenBank/DDBJ databases">
        <title>Unveiling of a novel bifunctional photoreceptor, Dualchrome1, isolated from a cosmopolitan green alga.</title>
        <authorList>
            <person name="Suzuki S."/>
            <person name="Kawachi M."/>
        </authorList>
    </citation>
    <scope>NUCLEOTIDE SEQUENCE</scope>
    <source>
        <strain evidence="3">NIES 2893</strain>
    </source>
</reference>
<evidence type="ECO:0000313" key="3">
    <source>
        <dbReference type="EMBL" id="GHP10360.1"/>
    </source>
</evidence>
<sequence length="337" mass="35741">MEKASGGQQRACVWCASSSSSSSSEPAEPAEHPRDETGLDDSAPPQPSRSFGVVITGSTKGIGLAMARTHLALGDRVVINSRDADRVQASVAELTAEFGDDNVSGVAANVSLAQDAKLLAKEAAEFLGEIDVWVNNAGTNGYYYGSLLDTDTDIMSEIIETNLLGSMLCCREALAVMRDQEGGGVVFNMDGAGSSGSPTPRFAAYGATKAAIPQLTSSISAELKSLDIADKVSVHTLSPGMVTTDLLMAGADTKVSKFFINILAETPDKPAGFLVPRVRSLAAEAQEGARGMQRKPQKSVYIKFLTDVKAYSAMMRRVLLGENKDRYVPEDSYLPFL</sequence>
<dbReference type="SUPFAM" id="SSF51735">
    <property type="entry name" value="NAD(P)-binding Rossmann-fold domains"/>
    <property type="match status" value="1"/>
</dbReference>
<comment type="caution">
    <text evidence="3">The sequence shown here is derived from an EMBL/GenBank/DDBJ whole genome shotgun (WGS) entry which is preliminary data.</text>
</comment>
<dbReference type="GO" id="GO:0010304">
    <property type="term" value="P:PSII associated light-harvesting complex II catabolic process"/>
    <property type="evidence" value="ECO:0007669"/>
    <property type="project" value="TreeGrafter"/>
</dbReference>
<dbReference type="InterPro" id="IPR036291">
    <property type="entry name" value="NAD(P)-bd_dom_sf"/>
</dbReference>
<accession>A0A830HX23</accession>
<dbReference type="GO" id="GO:0015996">
    <property type="term" value="P:chlorophyll catabolic process"/>
    <property type="evidence" value="ECO:0007669"/>
    <property type="project" value="TreeGrafter"/>
</dbReference>
<evidence type="ECO:0000256" key="2">
    <source>
        <dbReference type="SAM" id="MobiDB-lite"/>
    </source>
</evidence>
<dbReference type="PRINTS" id="PR00081">
    <property type="entry name" value="GDHRDH"/>
</dbReference>
<dbReference type="Pfam" id="PF00106">
    <property type="entry name" value="adh_short"/>
    <property type="match status" value="1"/>
</dbReference>
<dbReference type="AlphaFoldDB" id="A0A830HX23"/>